<dbReference type="EMBL" id="CAJNOQ010007288">
    <property type="protein sequence ID" value="CAF1163552.1"/>
    <property type="molecule type" value="Genomic_DNA"/>
</dbReference>
<dbReference type="AlphaFoldDB" id="A0A814TKZ9"/>
<dbReference type="Proteomes" id="UP000681722">
    <property type="component" value="Unassembled WGS sequence"/>
</dbReference>
<protein>
    <submittedName>
        <fullName evidence="2">Uncharacterized protein</fullName>
    </submittedName>
</protein>
<evidence type="ECO:0000313" key="4">
    <source>
        <dbReference type="Proteomes" id="UP000663829"/>
    </source>
</evidence>
<sequence>TCTCPSPEGQERRASPVQQTQTRFDQSRQHQHDQTKLQQLRGRAVNNRSMRVMVDTESSGSFISTSALLKLGYYQPFTKVKEYWLADDIIPLEVLGMVKLTVKIGGIITKIQASITKTLTAEYILGSD</sequence>
<organism evidence="2 4">
    <name type="scientific">Didymodactylos carnosus</name>
    <dbReference type="NCBI Taxonomy" id="1234261"/>
    <lineage>
        <taxon>Eukaryota</taxon>
        <taxon>Metazoa</taxon>
        <taxon>Spiralia</taxon>
        <taxon>Gnathifera</taxon>
        <taxon>Rotifera</taxon>
        <taxon>Eurotatoria</taxon>
        <taxon>Bdelloidea</taxon>
        <taxon>Philodinida</taxon>
        <taxon>Philodinidae</taxon>
        <taxon>Didymodactylos</taxon>
    </lineage>
</organism>
<dbReference type="Gene3D" id="2.40.70.10">
    <property type="entry name" value="Acid Proteases"/>
    <property type="match status" value="1"/>
</dbReference>
<feature type="compositionally biased region" description="Basic and acidic residues" evidence="1">
    <location>
        <begin position="25"/>
        <end position="35"/>
    </location>
</feature>
<gene>
    <name evidence="2" type="ORF">GPM918_LOCUS21806</name>
    <name evidence="3" type="ORF">SRO942_LOCUS21804</name>
</gene>
<evidence type="ECO:0000256" key="1">
    <source>
        <dbReference type="SAM" id="MobiDB-lite"/>
    </source>
</evidence>
<evidence type="ECO:0000313" key="2">
    <source>
        <dbReference type="EMBL" id="CAF1163552.1"/>
    </source>
</evidence>
<proteinExistence type="predicted"/>
<accession>A0A814TKZ9</accession>
<comment type="caution">
    <text evidence="2">The sequence shown here is derived from an EMBL/GenBank/DDBJ whole genome shotgun (WGS) entry which is preliminary data.</text>
</comment>
<dbReference type="CDD" id="cd00303">
    <property type="entry name" value="retropepsin_like"/>
    <property type="match status" value="1"/>
</dbReference>
<reference evidence="2" key="1">
    <citation type="submission" date="2021-02" db="EMBL/GenBank/DDBJ databases">
        <authorList>
            <person name="Nowell W R."/>
        </authorList>
    </citation>
    <scope>NUCLEOTIDE SEQUENCE</scope>
</reference>
<dbReference type="InterPro" id="IPR021109">
    <property type="entry name" value="Peptidase_aspartic_dom_sf"/>
</dbReference>
<feature type="non-terminal residue" evidence="2">
    <location>
        <position position="1"/>
    </location>
</feature>
<evidence type="ECO:0000313" key="3">
    <source>
        <dbReference type="EMBL" id="CAF3927184.1"/>
    </source>
</evidence>
<keyword evidence="4" id="KW-1185">Reference proteome</keyword>
<dbReference type="Proteomes" id="UP000663829">
    <property type="component" value="Unassembled WGS sequence"/>
</dbReference>
<feature type="region of interest" description="Disordered" evidence="1">
    <location>
        <begin position="1"/>
        <end position="40"/>
    </location>
</feature>
<dbReference type="EMBL" id="CAJOBC010007288">
    <property type="protein sequence ID" value="CAF3927184.1"/>
    <property type="molecule type" value="Genomic_DNA"/>
</dbReference>
<name>A0A814TKZ9_9BILA</name>